<evidence type="ECO:0000313" key="2">
    <source>
        <dbReference type="Proteomes" id="UP000313359"/>
    </source>
</evidence>
<evidence type="ECO:0000313" key="1">
    <source>
        <dbReference type="EMBL" id="RPD61307.1"/>
    </source>
</evidence>
<proteinExistence type="predicted"/>
<keyword evidence="2" id="KW-1185">Reference proteome</keyword>
<sequence>MSAFSPFLPPVPDIISQVQRCTQFDPSYPPAGSGCADFSFHGHASSACLQPFYGQLSGPFVLPTDALLGHPVQPIYIAAIAAHIPAGAAKDLVIAVLGRTSPADIPEVLRVVLAELQNAAQVSSTLPEPADILSPCDSPSLMLSPETFWLSSSTDVSSRSAESPVPSPYFVHFDEEGIQRFVCCICGKAIKEHRSGGASNFWSHYYLHDPNRARFPCDWPDCDTPFYISIIQSFNYSQNRSWLFVYSKDSMIQI</sequence>
<accession>A0A5C2SDJ7</accession>
<dbReference type="EMBL" id="ML122262">
    <property type="protein sequence ID" value="RPD61307.1"/>
    <property type="molecule type" value="Genomic_DNA"/>
</dbReference>
<reference evidence="1" key="1">
    <citation type="journal article" date="2018" name="Genome Biol. Evol.">
        <title>Genomics and development of Lentinus tigrinus, a white-rot wood-decaying mushroom with dimorphic fruiting bodies.</title>
        <authorList>
            <person name="Wu B."/>
            <person name="Xu Z."/>
            <person name="Knudson A."/>
            <person name="Carlson A."/>
            <person name="Chen N."/>
            <person name="Kovaka S."/>
            <person name="LaButti K."/>
            <person name="Lipzen A."/>
            <person name="Pennachio C."/>
            <person name="Riley R."/>
            <person name="Schakwitz W."/>
            <person name="Umezawa K."/>
            <person name="Ohm R.A."/>
            <person name="Grigoriev I.V."/>
            <person name="Nagy L.G."/>
            <person name="Gibbons J."/>
            <person name="Hibbett D."/>
        </authorList>
    </citation>
    <scope>NUCLEOTIDE SEQUENCE [LARGE SCALE GENOMIC DNA]</scope>
    <source>
        <strain evidence="1">ALCF2SS1-6</strain>
    </source>
</reference>
<organism evidence="1 2">
    <name type="scientific">Lentinus tigrinus ALCF2SS1-6</name>
    <dbReference type="NCBI Taxonomy" id="1328759"/>
    <lineage>
        <taxon>Eukaryota</taxon>
        <taxon>Fungi</taxon>
        <taxon>Dikarya</taxon>
        <taxon>Basidiomycota</taxon>
        <taxon>Agaricomycotina</taxon>
        <taxon>Agaricomycetes</taxon>
        <taxon>Polyporales</taxon>
        <taxon>Polyporaceae</taxon>
        <taxon>Lentinus</taxon>
    </lineage>
</organism>
<protein>
    <submittedName>
        <fullName evidence="1">Uncharacterized protein</fullName>
    </submittedName>
</protein>
<name>A0A5C2SDJ7_9APHY</name>
<dbReference type="Proteomes" id="UP000313359">
    <property type="component" value="Unassembled WGS sequence"/>
</dbReference>
<gene>
    <name evidence="1" type="ORF">L227DRAFT_562839</name>
</gene>
<dbReference type="AlphaFoldDB" id="A0A5C2SDJ7"/>